<protein>
    <recommendedName>
        <fullName evidence="4">Steroid 5-alpha reductase C-terminal domain-containing protein</fullName>
    </recommendedName>
</protein>
<evidence type="ECO:0000313" key="2">
    <source>
        <dbReference type="EMBL" id="KAF9539970.1"/>
    </source>
</evidence>
<feature type="transmembrane region" description="Helical" evidence="1">
    <location>
        <begin position="243"/>
        <end position="266"/>
    </location>
</feature>
<dbReference type="GO" id="GO:0016020">
    <property type="term" value="C:membrane"/>
    <property type="evidence" value="ECO:0007669"/>
    <property type="project" value="TreeGrafter"/>
</dbReference>
<comment type="caution">
    <text evidence="2">The sequence shown here is derived from an EMBL/GenBank/DDBJ whole genome shotgun (WGS) entry which is preliminary data.</text>
</comment>
<accession>A0A9P6F1U1</accession>
<feature type="transmembrane region" description="Helical" evidence="1">
    <location>
        <begin position="123"/>
        <end position="143"/>
    </location>
</feature>
<feature type="transmembrane region" description="Helical" evidence="1">
    <location>
        <begin position="155"/>
        <end position="176"/>
    </location>
</feature>
<keyword evidence="1" id="KW-0472">Membrane</keyword>
<gene>
    <name evidence="2" type="ORF">EC957_004820</name>
</gene>
<dbReference type="PANTHER" id="PTHR32251:SF17">
    <property type="entry name" value="STEROID 5-ALPHA REDUCTASE C-TERMINAL DOMAIN-CONTAINING PROTEIN"/>
    <property type="match status" value="1"/>
</dbReference>
<feature type="transmembrane region" description="Helical" evidence="1">
    <location>
        <begin position="213"/>
        <end position="231"/>
    </location>
</feature>
<dbReference type="AlphaFoldDB" id="A0A9P6F1U1"/>
<sequence length="300" mass="34332">MDPSYFTQIGKVLVPTLLADFGIQITCWSISAFLQTEKFYDLAGSTSFILCTFLSLYKPWDENSIWADGKSPSAHLRVIHPRQIIASGTTFVWAAYLGLFLFSRALKHGDKRFDKIKKVPGLFLVYWLVQGIWVALTALPVYMTNSIPASVHPDLGLQDYFGIALWGTGFAFELIANYQKQKWRKEIGRDYKRSFISTGLWSLTRHPNYFGECLLWFGSYLFCSSAFSAALESPAPIMSHWMSRLAVFSPMFVTILITRVSGIPLLERENDRRLKDVVAYWKYKKATSMFVPTLPRRNVE</sequence>
<dbReference type="PROSITE" id="PS50244">
    <property type="entry name" value="S5A_REDUCTASE"/>
    <property type="match status" value="1"/>
</dbReference>
<keyword evidence="3" id="KW-1185">Reference proteome</keyword>
<keyword evidence="1" id="KW-0812">Transmembrane</keyword>
<dbReference type="InterPro" id="IPR010721">
    <property type="entry name" value="UstE-like"/>
</dbReference>
<evidence type="ECO:0000256" key="1">
    <source>
        <dbReference type="SAM" id="Phobius"/>
    </source>
</evidence>
<proteinExistence type="predicted"/>
<evidence type="ECO:0000313" key="3">
    <source>
        <dbReference type="Proteomes" id="UP000723463"/>
    </source>
</evidence>
<reference evidence="2" key="1">
    <citation type="journal article" date="2020" name="Fungal Divers.">
        <title>Resolving the Mortierellaceae phylogeny through synthesis of multi-gene phylogenetics and phylogenomics.</title>
        <authorList>
            <person name="Vandepol N."/>
            <person name="Liber J."/>
            <person name="Desiro A."/>
            <person name="Na H."/>
            <person name="Kennedy M."/>
            <person name="Barry K."/>
            <person name="Grigoriev I.V."/>
            <person name="Miller A.N."/>
            <person name="O'Donnell K."/>
            <person name="Stajich J.E."/>
            <person name="Bonito G."/>
        </authorList>
    </citation>
    <scope>NUCLEOTIDE SEQUENCE</scope>
    <source>
        <strain evidence="2">NRRL 2591</strain>
    </source>
</reference>
<evidence type="ECO:0008006" key="4">
    <source>
        <dbReference type="Google" id="ProtNLM"/>
    </source>
</evidence>
<organism evidence="2 3">
    <name type="scientific">Mortierella hygrophila</name>
    <dbReference type="NCBI Taxonomy" id="979708"/>
    <lineage>
        <taxon>Eukaryota</taxon>
        <taxon>Fungi</taxon>
        <taxon>Fungi incertae sedis</taxon>
        <taxon>Mucoromycota</taxon>
        <taxon>Mortierellomycotina</taxon>
        <taxon>Mortierellomycetes</taxon>
        <taxon>Mortierellales</taxon>
        <taxon>Mortierellaceae</taxon>
        <taxon>Mortierella</taxon>
    </lineage>
</organism>
<dbReference type="EMBL" id="JAAAXW010000221">
    <property type="protein sequence ID" value="KAF9539970.1"/>
    <property type="molecule type" value="Genomic_DNA"/>
</dbReference>
<dbReference type="Gene3D" id="1.20.120.1630">
    <property type="match status" value="1"/>
</dbReference>
<dbReference type="PANTHER" id="PTHR32251">
    <property type="entry name" value="3-OXO-5-ALPHA-STEROID 4-DEHYDROGENASE"/>
    <property type="match status" value="1"/>
</dbReference>
<keyword evidence="1" id="KW-1133">Transmembrane helix</keyword>
<feature type="transmembrane region" description="Helical" evidence="1">
    <location>
        <begin position="84"/>
        <end position="102"/>
    </location>
</feature>
<feature type="transmembrane region" description="Helical" evidence="1">
    <location>
        <begin position="12"/>
        <end position="34"/>
    </location>
</feature>
<name>A0A9P6F1U1_9FUNG</name>
<dbReference type="Pfam" id="PF06966">
    <property type="entry name" value="DUF1295"/>
    <property type="match status" value="1"/>
</dbReference>
<dbReference type="Proteomes" id="UP000723463">
    <property type="component" value="Unassembled WGS sequence"/>
</dbReference>